<keyword evidence="4" id="KW-0862">Zinc</keyword>
<evidence type="ECO:0000256" key="5">
    <source>
        <dbReference type="PIRNR" id="PIRNR001123"/>
    </source>
</evidence>
<feature type="binding site" evidence="7">
    <location>
        <position position="140"/>
    </location>
    <ligand>
        <name>Zn(2+)</name>
        <dbReference type="ChEBI" id="CHEBI:29105"/>
        <label>2</label>
    </ligand>
</feature>
<comment type="cofactor">
    <cofactor evidence="7">
        <name>a divalent metal cation</name>
        <dbReference type="ChEBI" id="CHEBI:60240"/>
    </cofactor>
    <text evidence="7">Binds 2 divalent metal cations per subunit.</text>
</comment>
<dbReference type="PANTHER" id="PTHR42994">
    <property type="entry name" value="PEPTIDASE T"/>
    <property type="match status" value="1"/>
</dbReference>
<comment type="cofactor">
    <cofactor evidence="1">
        <name>Zn(2+)</name>
        <dbReference type="ChEBI" id="CHEBI:29105"/>
    </cofactor>
</comment>
<feature type="binding site" evidence="7">
    <location>
        <position position="106"/>
    </location>
    <ligand>
        <name>Zn(2+)</name>
        <dbReference type="ChEBI" id="CHEBI:29105"/>
        <label>2</label>
    </ligand>
</feature>
<dbReference type="GO" id="GO:0004177">
    <property type="term" value="F:aminopeptidase activity"/>
    <property type="evidence" value="ECO:0007669"/>
    <property type="project" value="UniProtKB-UniRule"/>
</dbReference>
<dbReference type="KEGG" id="npy:NPRO_15190"/>
<evidence type="ECO:0000256" key="1">
    <source>
        <dbReference type="ARBA" id="ARBA00001947"/>
    </source>
</evidence>
<keyword evidence="2 7" id="KW-0479">Metal-binding</keyword>
<dbReference type="PANTHER" id="PTHR42994:SF2">
    <property type="entry name" value="PEPTIDASE"/>
    <property type="match status" value="1"/>
</dbReference>
<evidence type="ECO:0000256" key="6">
    <source>
        <dbReference type="PIRSR" id="PIRSR001123-1"/>
    </source>
</evidence>
<feature type="binding site" evidence="7">
    <location>
        <position position="163"/>
    </location>
    <ligand>
        <name>Zn(2+)</name>
        <dbReference type="ChEBI" id="CHEBI:29105"/>
        <label>1</label>
    </ligand>
</feature>
<gene>
    <name evidence="9" type="ORF">NPRO_15190</name>
</gene>
<feature type="active site" description="Proton acceptor" evidence="6">
    <location>
        <position position="139"/>
    </location>
</feature>
<accession>A0A809SEH7</accession>
<dbReference type="AlphaFoldDB" id="A0A809SEH7"/>
<protein>
    <submittedName>
        <fullName evidence="9">Peptidase M20</fullName>
    </submittedName>
</protein>
<dbReference type="InterPro" id="IPR008007">
    <property type="entry name" value="Peptidase_M42"/>
</dbReference>
<evidence type="ECO:0000259" key="8">
    <source>
        <dbReference type="Pfam" id="PF07687"/>
    </source>
</evidence>
<feature type="domain" description="Peptidase M20 dimerisation" evidence="8">
    <location>
        <begin position="182"/>
        <end position="272"/>
    </location>
</feature>
<dbReference type="InterPro" id="IPR036264">
    <property type="entry name" value="Bact_exopeptidase_dim_dom"/>
</dbReference>
<dbReference type="InterPro" id="IPR010162">
    <property type="entry name" value="PepT-like"/>
</dbReference>
<dbReference type="Proteomes" id="UP000662873">
    <property type="component" value="Chromosome"/>
</dbReference>
<dbReference type="InterPro" id="IPR002933">
    <property type="entry name" value="Peptidase_M20"/>
</dbReference>
<evidence type="ECO:0000256" key="7">
    <source>
        <dbReference type="PIRSR" id="PIRSR001123-2"/>
    </source>
</evidence>
<organism evidence="9 10">
    <name type="scientific">Candidatus Nitrosymbiomonas proteolyticus</name>
    <dbReference type="NCBI Taxonomy" id="2608984"/>
    <lineage>
        <taxon>Bacteria</taxon>
        <taxon>Bacillati</taxon>
        <taxon>Armatimonadota</taxon>
        <taxon>Armatimonadota incertae sedis</taxon>
        <taxon>Candidatus Nitrosymbiomonas</taxon>
    </lineage>
</organism>
<dbReference type="PIRSF" id="PIRSF001123">
    <property type="entry name" value="PepA_GA"/>
    <property type="match status" value="1"/>
</dbReference>
<evidence type="ECO:0000256" key="4">
    <source>
        <dbReference type="ARBA" id="ARBA00022833"/>
    </source>
</evidence>
<evidence type="ECO:0000313" key="9">
    <source>
        <dbReference type="EMBL" id="BBO23924.1"/>
    </source>
</evidence>
<evidence type="ECO:0000256" key="2">
    <source>
        <dbReference type="ARBA" id="ARBA00022723"/>
    </source>
</evidence>
<dbReference type="Pfam" id="PF01546">
    <property type="entry name" value="Peptidase_M20"/>
    <property type="match status" value="1"/>
</dbReference>
<dbReference type="Gene3D" id="3.30.70.360">
    <property type="match status" value="1"/>
</dbReference>
<keyword evidence="3" id="KW-0378">Hydrolase</keyword>
<sequence length="381" mass="40872">MINEERLIDLFLSLCNINSPALQEREIVDWVTGYLESQGLEVAEDDAGRRIGGNANNVISWLRGDPSLPKVFLSAHFDTVEPTAGLVIEEVEGVFRSASDTILGADDKGGMAPAIEALLSLKESGKPHGDVALLLSCAEEIGLKGAEALDIQSLGLDFGYVLDTGPPVGSFVTRTATHDKLDVKIVGKPAHAGKDPEHGINAIQVLSEAVHGMRLGRIGPETTANIGLIQGGTAVNVVCPFVTVRAEARSTDVKALEAQIDHMIRQFEEAAAAWGATVEIEHERHYEAYQIPEDSEVVAVAVEASKSLGFDPTLRVTLGGSDANVYNSKQTPCIVMATAMDKIHTHDEQISRQGLIDTARLALKVLEVAAERATRKKLEFV</sequence>
<dbReference type="Pfam" id="PF07687">
    <property type="entry name" value="M20_dimer"/>
    <property type="match status" value="1"/>
</dbReference>
<dbReference type="NCBIfam" id="TIGR01883">
    <property type="entry name" value="PepT-like"/>
    <property type="match status" value="1"/>
</dbReference>
<dbReference type="GO" id="GO:0046872">
    <property type="term" value="F:metal ion binding"/>
    <property type="evidence" value="ECO:0007669"/>
    <property type="project" value="UniProtKB-UniRule"/>
</dbReference>
<name>A0A809SEH7_9BACT</name>
<dbReference type="SUPFAM" id="SSF53187">
    <property type="entry name" value="Zn-dependent exopeptidases"/>
    <property type="match status" value="1"/>
</dbReference>
<feature type="binding site" evidence="7">
    <location>
        <position position="106"/>
    </location>
    <ligand>
        <name>Zn(2+)</name>
        <dbReference type="ChEBI" id="CHEBI:29105"/>
        <label>1</label>
    </ligand>
</feature>
<dbReference type="EMBL" id="AP021858">
    <property type="protein sequence ID" value="BBO23924.1"/>
    <property type="molecule type" value="Genomic_DNA"/>
</dbReference>
<evidence type="ECO:0000256" key="3">
    <source>
        <dbReference type="ARBA" id="ARBA00022801"/>
    </source>
</evidence>
<dbReference type="SUPFAM" id="SSF55031">
    <property type="entry name" value="Bacterial exopeptidase dimerisation domain"/>
    <property type="match status" value="1"/>
</dbReference>
<dbReference type="InterPro" id="IPR011650">
    <property type="entry name" value="Peptidase_M20_dimer"/>
</dbReference>
<evidence type="ECO:0000313" key="10">
    <source>
        <dbReference type="Proteomes" id="UP000662873"/>
    </source>
</evidence>
<proteinExistence type="inferred from homology"/>
<dbReference type="Gene3D" id="3.40.630.10">
    <property type="entry name" value="Zn peptidases"/>
    <property type="match status" value="1"/>
</dbReference>
<reference evidence="9" key="1">
    <citation type="journal article" name="DNA Res.">
        <title>The physiological potential of anammox bacteria as revealed by their core genome structure.</title>
        <authorList>
            <person name="Okubo T."/>
            <person name="Toyoda A."/>
            <person name="Fukuhara K."/>
            <person name="Uchiyama I."/>
            <person name="Harigaya Y."/>
            <person name="Kuroiwa M."/>
            <person name="Suzuki T."/>
            <person name="Murakami Y."/>
            <person name="Suwa Y."/>
            <person name="Takami H."/>
        </authorList>
    </citation>
    <scope>NUCLEOTIDE SEQUENCE</scope>
    <source>
        <strain evidence="9">317325-2</strain>
    </source>
</reference>
<comment type="similarity">
    <text evidence="5">Belongs to the peptidase M42 family.</text>
</comment>